<evidence type="ECO:0000313" key="3">
    <source>
        <dbReference type="EMBL" id="MDC7225915.1"/>
    </source>
</evidence>
<evidence type="ECO:0000313" key="4">
    <source>
        <dbReference type="Proteomes" id="UP001221217"/>
    </source>
</evidence>
<dbReference type="AlphaFoldDB" id="A0AAJ1IEE4"/>
<dbReference type="InterPro" id="IPR020471">
    <property type="entry name" value="AKR"/>
</dbReference>
<comment type="caution">
    <text evidence="3">The sequence shown here is derived from an EMBL/GenBank/DDBJ whole genome shotgun (WGS) entry which is preliminary data.</text>
</comment>
<name>A0AAJ1IEE4_9SPIO</name>
<gene>
    <name evidence="3" type="ORF">PQJ61_04025</name>
</gene>
<dbReference type="PRINTS" id="PR00069">
    <property type="entry name" value="ALDKETRDTASE"/>
</dbReference>
<evidence type="ECO:0000259" key="2">
    <source>
        <dbReference type="Pfam" id="PF00248"/>
    </source>
</evidence>
<dbReference type="FunFam" id="3.20.20.100:FF:000004">
    <property type="entry name" value="Oxidoreductase, aldo/keto reductase"/>
    <property type="match status" value="1"/>
</dbReference>
<dbReference type="PANTHER" id="PTHR43364:SF4">
    <property type="entry name" value="NAD(P)-LINKED OXIDOREDUCTASE SUPERFAMILY PROTEIN"/>
    <property type="match status" value="1"/>
</dbReference>
<dbReference type="InterPro" id="IPR050523">
    <property type="entry name" value="AKR_Detox_Biosynth"/>
</dbReference>
<dbReference type="GO" id="GO:0016491">
    <property type="term" value="F:oxidoreductase activity"/>
    <property type="evidence" value="ECO:0007669"/>
    <property type="project" value="UniProtKB-KW"/>
</dbReference>
<dbReference type="Pfam" id="PF00248">
    <property type="entry name" value="Aldo_ket_red"/>
    <property type="match status" value="1"/>
</dbReference>
<proteinExistence type="predicted"/>
<dbReference type="SUPFAM" id="SSF51430">
    <property type="entry name" value="NAD(P)-linked oxidoreductase"/>
    <property type="match status" value="1"/>
</dbReference>
<protein>
    <submittedName>
        <fullName evidence="3">Aldo/keto reductase</fullName>
    </submittedName>
</protein>
<dbReference type="GO" id="GO:0005829">
    <property type="term" value="C:cytosol"/>
    <property type="evidence" value="ECO:0007669"/>
    <property type="project" value="UniProtKB-ARBA"/>
</dbReference>
<dbReference type="Proteomes" id="UP001221217">
    <property type="component" value="Unassembled WGS sequence"/>
</dbReference>
<dbReference type="Gene3D" id="3.20.20.100">
    <property type="entry name" value="NADP-dependent oxidoreductase domain"/>
    <property type="match status" value="1"/>
</dbReference>
<keyword evidence="1" id="KW-0560">Oxidoreductase</keyword>
<dbReference type="InterPro" id="IPR023210">
    <property type="entry name" value="NADP_OxRdtase_dom"/>
</dbReference>
<evidence type="ECO:0000256" key="1">
    <source>
        <dbReference type="ARBA" id="ARBA00023002"/>
    </source>
</evidence>
<dbReference type="EMBL" id="JAQQAL010000010">
    <property type="protein sequence ID" value="MDC7225915.1"/>
    <property type="molecule type" value="Genomic_DNA"/>
</dbReference>
<sequence length="333" mass="37876">MEYNYFGSTGLKMSRIAFGLQTLGWSVAEKDAFELLDYYTEEGGNYLDLADSYNEGRAEEIAGIWLKDNPKRDDVILGTKIFFPTGDGVNDSGLSRKHILQSVEKSLKRLNTDYIDLLQIHCFDRMTPLDEVSLSMDILVRDGKIRNYGLSNYTPSQITKTICDAEQKNRIKPSSVQLEYSLLVRSPEWELLPVCEENNLGILAWSPLSGGWLSGKYRRDRAIPADSRAGVGDRWDDNEEQRGGEFTYGIIDRLIELSEKYDRPASQISLAWLLKKTPCIFPLIGARKMDQLKDNLKAVELSLSDEDEAVLNKVSSTGTPYPYSFINRYTRYE</sequence>
<feature type="domain" description="NADP-dependent oxidoreductase" evidence="2">
    <location>
        <begin position="15"/>
        <end position="313"/>
    </location>
</feature>
<dbReference type="PANTHER" id="PTHR43364">
    <property type="entry name" value="NADH-SPECIFIC METHYLGLYOXAL REDUCTASE-RELATED"/>
    <property type="match status" value="1"/>
</dbReference>
<reference evidence="3 4" key="1">
    <citation type="submission" date="2022-12" db="EMBL/GenBank/DDBJ databases">
        <title>Metagenome assembled genome from gulf of manar.</title>
        <authorList>
            <person name="Kohli P."/>
            <person name="Pk S."/>
            <person name="Venkata Ramana C."/>
            <person name="Sasikala C."/>
        </authorList>
    </citation>
    <scope>NUCLEOTIDE SEQUENCE [LARGE SCALE GENOMIC DNA]</scope>
    <source>
        <strain evidence="3">JB008</strain>
    </source>
</reference>
<organism evidence="3 4">
    <name type="scientific">Candidatus Thalassospirochaeta sargassi</name>
    <dbReference type="NCBI Taxonomy" id="3119039"/>
    <lineage>
        <taxon>Bacteria</taxon>
        <taxon>Pseudomonadati</taxon>
        <taxon>Spirochaetota</taxon>
        <taxon>Spirochaetia</taxon>
        <taxon>Spirochaetales</taxon>
        <taxon>Spirochaetaceae</taxon>
        <taxon>Candidatus Thalassospirochaeta</taxon>
    </lineage>
</organism>
<dbReference type="InterPro" id="IPR036812">
    <property type="entry name" value="NAD(P)_OxRdtase_dom_sf"/>
</dbReference>
<accession>A0AAJ1IEE4</accession>